<name>A0A1C3NVN2_9ACTN</name>
<protein>
    <submittedName>
        <fullName evidence="1">Uncharacterized protein</fullName>
    </submittedName>
</protein>
<organism evidence="1 2">
    <name type="scientific">Candidatus Protofrankia californiensis</name>
    <dbReference type="NCBI Taxonomy" id="1839754"/>
    <lineage>
        <taxon>Bacteria</taxon>
        <taxon>Bacillati</taxon>
        <taxon>Actinomycetota</taxon>
        <taxon>Actinomycetes</taxon>
        <taxon>Frankiales</taxon>
        <taxon>Frankiaceae</taxon>
        <taxon>Protofrankia</taxon>
    </lineage>
</organism>
<evidence type="ECO:0000313" key="1">
    <source>
        <dbReference type="EMBL" id="SBW19528.1"/>
    </source>
</evidence>
<evidence type="ECO:0000313" key="2">
    <source>
        <dbReference type="Proteomes" id="UP000199013"/>
    </source>
</evidence>
<accession>A0A1C3NVN2</accession>
<dbReference type="AlphaFoldDB" id="A0A1C3NVN2"/>
<proteinExistence type="predicted"/>
<gene>
    <name evidence="1" type="ORF">FDG2_1425</name>
</gene>
<dbReference type="EMBL" id="FLUV01000590">
    <property type="protein sequence ID" value="SBW19528.1"/>
    <property type="molecule type" value="Genomic_DNA"/>
</dbReference>
<keyword evidence="2" id="KW-1185">Reference proteome</keyword>
<reference evidence="2" key="1">
    <citation type="submission" date="2016-02" db="EMBL/GenBank/DDBJ databases">
        <authorList>
            <person name="Wibberg D."/>
        </authorList>
    </citation>
    <scope>NUCLEOTIDE SEQUENCE [LARGE SCALE GENOMIC DNA]</scope>
</reference>
<sequence length="68" mass="7635">MGHVCPDHYCPECEEEVVNEPPTDDLTPYAAHGLTAPTWAHLDGTPLCPVVGPNSYQPAQPKRRRRRR</sequence>
<dbReference type="Proteomes" id="UP000199013">
    <property type="component" value="Unassembled WGS sequence"/>
</dbReference>